<accession>J9GSV0</accession>
<proteinExistence type="predicted"/>
<reference evidence="1" key="1">
    <citation type="journal article" date="2012" name="PLoS ONE">
        <title>Gene sets for utilization of primary and secondary nutrition supplies in the distal gut of endangered iberian lynx.</title>
        <authorList>
            <person name="Alcaide M."/>
            <person name="Messina E."/>
            <person name="Richter M."/>
            <person name="Bargiela R."/>
            <person name="Peplies J."/>
            <person name="Huws S.A."/>
            <person name="Newbold C.J."/>
            <person name="Golyshin P.N."/>
            <person name="Simon M.A."/>
            <person name="Lopez G."/>
            <person name="Yakimov M.M."/>
            <person name="Ferrer M."/>
        </authorList>
    </citation>
    <scope>NUCLEOTIDE SEQUENCE</scope>
</reference>
<dbReference type="AlphaFoldDB" id="J9GSV0"/>
<sequence length="44" mass="4995">MKIFSSDAKNRASSSSCFCMFSSCRRSPSVRSVEWRSTSLTVRK</sequence>
<evidence type="ECO:0000313" key="1">
    <source>
        <dbReference type="EMBL" id="EJX03365.1"/>
    </source>
</evidence>
<gene>
    <name evidence="1" type="ORF">EVA_08528</name>
</gene>
<protein>
    <submittedName>
        <fullName evidence="1">Uncharacterized protein</fullName>
    </submittedName>
</protein>
<dbReference type="PROSITE" id="PS51257">
    <property type="entry name" value="PROKAR_LIPOPROTEIN"/>
    <property type="match status" value="1"/>
</dbReference>
<organism evidence="1">
    <name type="scientific">gut metagenome</name>
    <dbReference type="NCBI Taxonomy" id="749906"/>
    <lineage>
        <taxon>unclassified sequences</taxon>
        <taxon>metagenomes</taxon>
        <taxon>organismal metagenomes</taxon>
    </lineage>
</organism>
<comment type="caution">
    <text evidence="1">The sequence shown here is derived from an EMBL/GenBank/DDBJ whole genome shotgun (WGS) entry which is preliminary data.</text>
</comment>
<name>J9GSV0_9ZZZZ</name>
<dbReference type="EMBL" id="AMCI01002197">
    <property type="protein sequence ID" value="EJX03365.1"/>
    <property type="molecule type" value="Genomic_DNA"/>
</dbReference>